<protein>
    <recommendedName>
        <fullName evidence="3">DUF4190 domain-containing protein</fullName>
    </recommendedName>
</protein>
<dbReference type="EMBL" id="BAAAOR010000030">
    <property type="protein sequence ID" value="GAA1535763.1"/>
    <property type="molecule type" value="Genomic_DNA"/>
</dbReference>
<dbReference type="Proteomes" id="UP001500842">
    <property type="component" value="Unassembled WGS sequence"/>
</dbReference>
<reference evidence="4 5" key="1">
    <citation type="journal article" date="2019" name="Int. J. Syst. Evol. Microbiol.">
        <title>The Global Catalogue of Microorganisms (GCM) 10K type strain sequencing project: providing services to taxonomists for standard genome sequencing and annotation.</title>
        <authorList>
            <consortium name="The Broad Institute Genomics Platform"/>
            <consortium name="The Broad Institute Genome Sequencing Center for Infectious Disease"/>
            <person name="Wu L."/>
            <person name="Ma J."/>
        </authorList>
    </citation>
    <scope>NUCLEOTIDE SEQUENCE [LARGE SCALE GENOMIC DNA]</scope>
    <source>
        <strain evidence="4 5">JCM 14942</strain>
    </source>
</reference>
<dbReference type="RefSeq" id="WP_141007524.1">
    <property type="nucleotide sequence ID" value="NZ_BAAAOR010000030.1"/>
</dbReference>
<evidence type="ECO:0000256" key="1">
    <source>
        <dbReference type="SAM" id="MobiDB-lite"/>
    </source>
</evidence>
<feature type="transmembrane region" description="Helical" evidence="2">
    <location>
        <begin position="41"/>
        <end position="70"/>
    </location>
</feature>
<feature type="domain" description="DUF4190" evidence="3">
    <location>
        <begin position="40"/>
        <end position="101"/>
    </location>
</feature>
<keyword evidence="5" id="KW-1185">Reference proteome</keyword>
<proteinExistence type="predicted"/>
<gene>
    <name evidence="4" type="ORF">GCM10009788_43210</name>
</gene>
<dbReference type="Pfam" id="PF13828">
    <property type="entry name" value="DUF4190"/>
    <property type="match status" value="1"/>
</dbReference>
<dbReference type="InterPro" id="IPR025241">
    <property type="entry name" value="DUF4190"/>
</dbReference>
<evidence type="ECO:0000259" key="3">
    <source>
        <dbReference type="Pfam" id="PF13828"/>
    </source>
</evidence>
<feature type="transmembrane region" description="Helical" evidence="2">
    <location>
        <begin position="82"/>
        <end position="112"/>
    </location>
</feature>
<keyword evidence="2" id="KW-0472">Membrane</keyword>
<comment type="caution">
    <text evidence="4">The sequence shown here is derived from an EMBL/GenBank/DDBJ whole genome shotgun (WGS) entry which is preliminary data.</text>
</comment>
<evidence type="ECO:0000313" key="4">
    <source>
        <dbReference type="EMBL" id="GAA1535763.1"/>
    </source>
</evidence>
<name>A0ABN2BAC2_9ACTN</name>
<keyword evidence="2" id="KW-1133">Transmembrane helix</keyword>
<evidence type="ECO:0000256" key="2">
    <source>
        <dbReference type="SAM" id="Phobius"/>
    </source>
</evidence>
<evidence type="ECO:0000313" key="5">
    <source>
        <dbReference type="Proteomes" id="UP001500842"/>
    </source>
</evidence>
<accession>A0ABN2BAC2</accession>
<sequence>MTTPPSGNDPYQPYGQPPNQPYGQPAAPYGYTPPPATNGMAIASLVVSIVSLVVCAGFTGFIGAILGHVAKSQMKRTNEQGGGLALAGIIVGWLGFALFIVGAVLFVALVVWAENSIDDCYTDSDGYFTCD</sequence>
<keyword evidence="2" id="KW-0812">Transmembrane</keyword>
<organism evidence="4 5">
    <name type="scientific">Nocardioides humi</name>
    <dbReference type="NCBI Taxonomy" id="449461"/>
    <lineage>
        <taxon>Bacteria</taxon>
        <taxon>Bacillati</taxon>
        <taxon>Actinomycetota</taxon>
        <taxon>Actinomycetes</taxon>
        <taxon>Propionibacteriales</taxon>
        <taxon>Nocardioidaceae</taxon>
        <taxon>Nocardioides</taxon>
    </lineage>
</organism>
<feature type="region of interest" description="Disordered" evidence="1">
    <location>
        <begin position="1"/>
        <end position="30"/>
    </location>
</feature>
<feature type="compositionally biased region" description="Low complexity" evidence="1">
    <location>
        <begin position="21"/>
        <end position="30"/>
    </location>
</feature>